<comment type="caution">
    <text evidence="1">The sequence shown here is derived from an EMBL/GenBank/DDBJ whole genome shotgun (WGS) entry which is preliminary data.</text>
</comment>
<dbReference type="EMBL" id="AQPN01000008">
    <property type="protein sequence ID" value="EOR96623.1"/>
    <property type="molecule type" value="Genomic_DNA"/>
</dbReference>
<proteinExistence type="predicted"/>
<dbReference type="RefSeq" id="WP_016193508.1">
    <property type="nucleotide sequence ID" value="NZ_AQPN01000008.1"/>
</dbReference>
<keyword evidence="2" id="KW-1185">Reference proteome</keyword>
<dbReference type="STRING" id="1150600.ADIARSV_0254"/>
<dbReference type="AlphaFoldDB" id="R9GY98"/>
<protein>
    <submittedName>
        <fullName evidence="1">Uncharacterized protein</fullName>
    </submittedName>
</protein>
<evidence type="ECO:0000313" key="1">
    <source>
        <dbReference type="EMBL" id="EOR96623.1"/>
    </source>
</evidence>
<dbReference type="OrthoDB" id="797290at2"/>
<organism evidence="1 2">
    <name type="scientific">Arcticibacter svalbardensis MN12-7</name>
    <dbReference type="NCBI Taxonomy" id="1150600"/>
    <lineage>
        <taxon>Bacteria</taxon>
        <taxon>Pseudomonadati</taxon>
        <taxon>Bacteroidota</taxon>
        <taxon>Sphingobacteriia</taxon>
        <taxon>Sphingobacteriales</taxon>
        <taxon>Sphingobacteriaceae</taxon>
        <taxon>Arcticibacter</taxon>
    </lineage>
</organism>
<gene>
    <name evidence="1" type="ORF">ADIARSV_0254</name>
</gene>
<name>R9GY98_9SPHI</name>
<evidence type="ECO:0000313" key="2">
    <source>
        <dbReference type="Proteomes" id="UP000014174"/>
    </source>
</evidence>
<dbReference type="Proteomes" id="UP000014174">
    <property type="component" value="Unassembled WGS sequence"/>
</dbReference>
<sequence>METDMNSIEAQAVKCYNFFISLFDNGEFNEIVVTKGLDGYSMKMDNDTYLGTLTRNSDLSWNLVNGRIPAYLVSQITRNMDRKLKN</sequence>
<accession>R9GY98</accession>
<reference evidence="1 2" key="1">
    <citation type="journal article" date="2013" name="Genome Announc.">
        <title>Draft Genome Sequence of Arcticibacter svalbardensis Strain MN12-7T, a Member of the Family Sphingobacteriaceae Isolated from an Arctic Soil Sample.</title>
        <authorList>
            <person name="Shivaji S."/>
            <person name="Ara S."/>
            <person name="Prasad S."/>
            <person name="Manasa B.P."/>
            <person name="Begum Z."/>
            <person name="Singh A."/>
            <person name="Kumar Pinnaka A."/>
        </authorList>
    </citation>
    <scope>NUCLEOTIDE SEQUENCE [LARGE SCALE GENOMIC DNA]</scope>
    <source>
        <strain evidence="1 2">MN12-7</strain>
    </source>
</reference>